<protein>
    <submittedName>
        <fullName evidence="2">DNA, contig: SP662</fullName>
    </submittedName>
</protein>
<dbReference type="RefSeq" id="WP_045078464.1">
    <property type="nucleotide sequence ID" value="NZ_BBJS01000062.1"/>
</dbReference>
<keyword evidence="3" id="KW-1185">Reference proteome</keyword>
<name>A0A0C9N8A1_SPHPI</name>
<gene>
    <name evidence="2" type="ORF">SP6_62_00410</name>
</gene>
<accession>A0A0C9N8A1</accession>
<evidence type="ECO:0000313" key="3">
    <source>
        <dbReference type="Proteomes" id="UP000032025"/>
    </source>
</evidence>
<dbReference type="Proteomes" id="UP000032025">
    <property type="component" value="Unassembled WGS sequence"/>
</dbReference>
<dbReference type="SUPFAM" id="SSF46785">
    <property type="entry name" value="Winged helix' DNA-binding domain"/>
    <property type="match status" value="1"/>
</dbReference>
<feature type="region of interest" description="Disordered" evidence="1">
    <location>
        <begin position="248"/>
        <end position="284"/>
    </location>
</feature>
<dbReference type="GeneID" id="78529508"/>
<feature type="compositionally biased region" description="Polar residues" evidence="1">
    <location>
        <begin position="273"/>
        <end position="284"/>
    </location>
</feature>
<dbReference type="AlphaFoldDB" id="A0A0C9N8A1"/>
<organism evidence="2 3">
    <name type="scientific">Sphingomonas paucimobilis NBRC 13935</name>
    <dbReference type="NCBI Taxonomy" id="1219050"/>
    <lineage>
        <taxon>Bacteria</taxon>
        <taxon>Pseudomonadati</taxon>
        <taxon>Pseudomonadota</taxon>
        <taxon>Alphaproteobacteria</taxon>
        <taxon>Sphingomonadales</taxon>
        <taxon>Sphingomonadaceae</taxon>
        <taxon>Sphingomonas</taxon>
    </lineage>
</organism>
<dbReference type="Pfam" id="PF13730">
    <property type="entry name" value="HTH_36"/>
    <property type="match status" value="1"/>
</dbReference>
<evidence type="ECO:0000313" key="2">
    <source>
        <dbReference type="EMBL" id="GAN15664.1"/>
    </source>
</evidence>
<reference evidence="2 3" key="1">
    <citation type="submission" date="2014-08" db="EMBL/GenBank/DDBJ databases">
        <title>Whole genome shotgun sequence of Sphingomonas paucimobilis NBRC 13935.</title>
        <authorList>
            <person name="Hosoyama A."/>
            <person name="Hashimoto M."/>
            <person name="Hosoyama Y."/>
            <person name="Noguchi M."/>
            <person name="Uohara A."/>
            <person name="Ohji S."/>
            <person name="Katano-Makiyama Y."/>
            <person name="Ichikawa N."/>
            <person name="Kimura A."/>
            <person name="Yamazoe A."/>
            <person name="Fujita N."/>
        </authorList>
    </citation>
    <scope>NUCLEOTIDE SEQUENCE [LARGE SCALE GENOMIC DNA]</scope>
    <source>
        <strain evidence="2 3">NBRC 13935</strain>
    </source>
</reference>
<sequence>MTAFTFGEATTRALAQAAATRSGTSVRMGHRTGARVRRDSIEAGTFEDMFFATPAKGECDRLIRMARTALDAGRRIKREARGQRRVLTGPEQALASLTAGAVRVYEELCTLARLNAGRVYPSYDRLAAATALGRATVARALQILEEAGFLVRQRRFRRVEGEGPGPRWEQTSNAYRPVVPKRLLSLLPRWLRPAPVPDDVLQHVAEQAGEQERLKAQLTCRELAQFTVGGALGRVLARLGIAIDRQTPVRESHADPEPLPSLFERESKASPLSGETSPNAPEAT</sequence>
<comment type="caution">
    <text evidence="2">The sequence shown here is derived from an EMBL/GenBank/DDBJ whole genome shotgun (WGS) entry which is preliminary data.</text>
</comment>
<proteinExistence type="predicted"/>
<dbReference type="InterPro" id="IPR036390">
    <property type="entry name" value="WH_DNA-bd_sf"/>
</dbReference>
<evidence type="ECO:0000256" key="1">
    <source>
        <dbReference type="SAM" id="MobiDB-lite"/>
    </source>
</evidence>
<dbReference type="EMBL" id="BBJS01000062">
    <property type="protein sequence ID" value="GAN15664.1"/>
    <property type="molecule type" value="Genomic_DNA"/>
</dbReference>